<keyword evidence="2" id="KW-1133">Transmembrane helix</keyword>
<evidence type="ECO:0000313" key="4">
    <source>
        <dbReference type="Proteomes" id="UP000007801"/>
    </source>
</evidence>
<gene>
    <name evidence="3" type="primary">Dana\GF28161</name>
    <name evidence="3" type="ORF">GF28161</name>
</gene>
<protein>
    <submittedName>
        <fullName evidence="3">Uncharacterized protein</fullName>
    </submittedName>
</protein>
<evidence type="ECO:0000256" key="1">
    <source>
        <dbReference type="SAM" id="MobiDB-lite"/>
    </source>
</evidence>
<accession>A0A0P8XGJ7</accession>
<feature type="region of interest" description="Disordered" evidence="1">
    <location>
        <begin position="165"/>
        <end position="186"/>
    </location>
</feature>
<dbReference type="InParanoid" id="A0A0P8XGJ7"/>
<feature type="region of interest" description="Disordered" evidence="1">
    <location>
        <begin position="28"/>
        <end position="131"/>
    </location>
</feature>
<name>A0A0P8XGJ7_DROAN</name>
<dbReference type="EMBL" id="CH902620">
    <property type="protein sequence ID" value="KPU73833.1"/>
    <property type="molecule type" value="Genomic_DNA"/>
</dbReference>
<dbReference type="Proteomes" id="UP000007801">
    <property type="component" value="Unassembled WGS sequence"/>
</dbReference>
<organism evidence="3 4">
    <name type="scientific">Drosophila ananassae</name>
    <name type="common">Fruit fly</name>
    <dbReference type="NCBI Taxonomy" id="7217"/>
    <lineage>
        <taxon>Eukaryota</taxon>
        <taxon>Metazoa</taxon>
        <taxon>Ecdysozoa</taxon>
        <taxon>Arthropoda</taxon>
        <taxon>Hexapoda</taxon>
        <taxon>Insecta</taxon>
        <taxon>Pterygota</taxon>
        <taxon>Neoptera</taxon>
        <taxon>Endopterygota</taxon>
        <taxon>Diptera</taxon>
        <taxon>Brachycera</taxon>
        <taxon>Muscomorpha</taxon>
        <taxon>Ephydroidea</taxon>
        <taxon>Drosophilidae</taxon>
        <taxon>Drosophila</taxon>
        <taxon>Sophophora</taxon>
    </lineage>
</organism>
<keyword evidence="2" id="KW-0472">Membrane</keyword>
<sequence>MSEAARKKPLFLKGNMARVLASIREEDDLTPTYPKKPASGKEKVAKALSPGDQRQTTFKMPSPRKPKVVKLLGSIRKKEDPNQTSSKMSTPEREKEEKVKVVTVLRSTARPDNLDQGKTSSKVPSAGKEQTVKVMRSAKKADPRPKLTSPKIPSAGKEKVAKVLPPNQKPKKKEALTLKDQTPDNIPKNPSKELMLEWILDLHERILKVNRLRQQRKPGEVLMLPGDREWLEKWEKTTDKFVLWSLISGLVIFFGALVNIFFPQEWIPIIEQYWDIFGRIFGRIYNVLLEIF</sequence>
<evidence type="ECO:0000313" key="3">
    <source>
        <dbReference type="EMBL" id="KPU73833.1"/>
    </source>
</evidence>
<dbReference type="KEGG" id="dan:26515570"/>
<reference evidence="3 4" key="1">
    <citation type="journal article" date="2007" name="Nature">
        <title>Evolution of genes and genomes on the Drosophila phylogeny.</title>
        <authorList>
            <consortium name="Drosophila 12 Genomes Consortium"/>
            <person name="Clark A.G."/>
            <person name="Eisen M.B."/>
            <person name="Smith D.R."/>
            <person name="Bergman C.M."/>
            <person name="Oliver B."/>
            <person name="Markow T.A."/>
            <person name="Kaufman T.C."/>
            <person name="Kellis M."/>
            <person name="Gelbart W."/>
            <person name="Iyer V.N."/>
            <person name="Pollard D.A."/>
            <person name="Sackton T.B."/>
            <person name="Larracuente A.M."/>
            <person name="Singh N.D."/>
            <person name="Abad J.P."/>
            <person name="Abt D.N."/>
            <person name="Adryan B."/>
            <person name="Aguade M."/>
            <person name="Akashi H."/>
            <person name="Anderson W.W."/>
            <person name="Aquadro C.F."/>
            <person name="Ardell D.H."/>
            <person name="Arguello R."/>
            <person name="Artieri C.G."/>
            <person name="Barbash D.A."/>
            <person name="Barker D."/>
            <person name="Barsanti P."/>
            <person name="Batterham P."/>
            <person name="Batzoglou S."/>
            <person name="Begun D."/>
            <person name="Bhutkar A."/>
            <person name="Blanco E."/>
            <person name="Bosak S.A."/>
            <person name="Bradley R.K."/>
            <person name="Brand A.D."/>
            <person name="Brent M.R."/>
            <person name="Brooks A.N."/>
            <person name="Brown R.H."/>
            <person name="Butlin R.K."/>
            <person name="Caggese C."/>
            <person name="Calvi B.R."/>
            <person name="Bernardo de Carvalho A."/>
            <person name="Caspi A."/>
            <person name="Castrezana S."/>
            <person name="Celniker S.E."/>
            <person name="Chang J.L."/>
            <person name="Chapple C."/>
            <person name="Chatterji S."/>
            <person name="Chinwalla A."/>
            <person name="Civetta A."/>
            <person name="Clifton S.W."/>
            <person name="Comeron J.M."/>
            <person name="Costello J.C."/>
            <person name="Coyne J.A."/>
            <person name="Daub J."/>
            <person name="David R.G."/>
            <person name="Delcher A.L."/>
            <person name="Delehaunty K."/>
            <person name="Do C.B."/>
            <person name="Ebling H."/>
            <person name="Edwards K."/>
            <person name="Eickbush T."/>
            <person name="Evans J.D."/>
            <person name="Filipski A."/>
            <person name="Findeiss S."/>
            <person name="Freyhult E."/>
            <person name="Fulton L."/>
            <person name="Fulton R."/>
            <person name="Garcia A.C."/>
            <person name="Gardiner A."/>
            <person name="Garfield D.A."/>
            <person name="Garvin B.E."/>
            <person name="Gibson G."/>
            <person name="Gilbert D."/>
            <person name="Gnerre S."/>
            <person name="Godfrey J."/>
            <person name="Good R."/>
            <person name="Gotea V."/>
            <person name="Gravely B."/>
            <person name="Greenberg A.J."/>
            <person name="Griffiths-Jones S."/>
            <person name="Gross S."/>
            <person name="Guigo R."/>
            <person name="Gustafson E.A."/>
            <person name="Haerty W."/>
            <person name="Hahn M.W."/>
            <person name="Halligan D.L."/>
            <person name="Halpern A.L."/>
            <person name="Halter G.M."/>
            <person name="Han M.V."/>
            <person name="Heger A."/>
            <person name="Hillier L."/>
            <person name="Hinrichs A.S."/>
            <person name="Holmes I."/>
            <person name="Hoskins R.A."/>
            <person name="Hubisz M.J."/>
            <person name="Hultmark D."/>
            <person name="Huntley M.A."/>
            <person name="Jaffe D.B."/>
            <person name="Jagadeeshan S."/>
            <person name="Jeck W.R."/>
            <person name="Johnson J."/>
            <person name="Jones C.D."/>
            <person name="Jordan W.C."/>
            <person name="Karpen G.H."/>
            <person name="Kataoka E."/>
            <person name="Keightley P.D."/>
            <person name="Kheradpour P."/>
            <person name="Kirkness E.F."/>
            <person name="Koerich L.B."/>
            <person name="Kristiansen K."/>
            <person name="Kudrna D."/>
            <person name="Kulathinal R.J."/>
            <person name="Kumar S."/>
            <person name="Kwok R."/>
            <person name="Lander E."/>
            <person name="Langley C.H."/>
            <person name="Lapoint R."/>
            <person name="Lazzaro B.P."/>
            <person name="Lee S.J."/>
            <person name="Levesque L."/>
            <person name="Li R."/>
            <person name="Lin C.F."/>
            <person name="Lin M.F."/>
            <person name="Lindblad-Toh K."/>
            <person name="Llopart A."/>
            <person name="Long M."/>
            <person name="Low L."/>
            <person name="Lozovsky E."/>
            <person name="Lu J."/>
            <person name="Luo M."/>
            <person name="Machado C.A."/>
            <person name="Makalowski W."/>
            <person name="Marzo M."/>
            <person name="Matsuda M."/>
            <person name="Matzkin L."/>
            <person name="McAllister B."/>
            <person name="McBride C.S."/>
            <person name="McKernan B."/>
            <person name="McKernan K."/>
            <person name="Mendez-Lago M."/>
            <person name="Minx P."/>
            <person name="Mollenhauer M.U."/>
            <person name="Montooth K."/>
            <person name="Mount S.M."/>
            <person name="Mu X."/>
            <person name="Myers E."/>
            <person name="Negre B."/>
            <person name="Newfeld S."/>
            <person name="Nielsen R."/>
            <person name="Noor M.A."/>
            <person name="O'Grady P."/>
            <person name="Pachter L."/>
            <person name="Papaceit M."/>
            <person name="Parisi M.J."/>
            <person name="Parisi M."/>
            <person name="Parts L."/>
            <person name="Pedersen J.S."/>
            <person name="Pesole G."/>
            <person name="Phillippy A.M."/>
            <person name="Ponting C.P."/>
            <person name="Pop M."/>
            <person name="Porcelli D."/>
            <person name="Powell J.R."/>
            <person name="Prohaska S."/>
            <person name="Pruitt K."/>
            <person name="Puig M."/>
            <person name="Quesneville H."/>
            <person name="Ram K.R."/>
            <person name="Rand D."/>
            <person name="Rasmussen M.D."/>
            <person name="Reed L.K."/>
            <person name="Reenan R."/>
            <person name="Reily A."/>
            <person name="Remington K.A."/>
            <person name="Rieger T.T."/>
            <person name="Ritchie M.G."/>
            <person name="Robin C."/>
            <person name="Rogers Y.H."/>
            <person name="Rohde C."/>
            <person name="Rozas J."/>
            <person name="Rubenfield M.J."/>
            <person name="Ruiz A."/>
            <person name="Russo S."/>
            <person name="Salzberg S.L."/>
            <person name="Sanchez-Gracia A."/>
            <person name="Saranga D.J."/>
            <person name="Sato H."/>
            <person name="Schaeffer S.W."/>
            <person name="Schatz M.C."/>
            <person name="Schlenke T."/>
            <person name="Schwartz R."/>
            <person name="Segarra C."/>
            <person name="Singh R.S."/>
            <person name="Sirot L."/>
            <person name="Sirota M."/>
            <person name="Sisneros N.B."/>
            <person name="Smith C.D."/>
            <person name="Smith T.F."/>
            <person name="Spieth J."/>
            <person name="Stage D.E."/>
            <person name="Stark A."/>
            <person name="Stephan W."/>
            <person name="Strausberg R.L."/>
            <person name="Strempel S."/>
            <person name="Sturgill D."/>
            <person name="Sutton G."/>
            <person name="Sutton G.G."/>
            <person name="Tao W."/>
            <person name="Teichmann S."/>
            <person name="Tobari Y.N."/>
            <person name="Tomimura Y."/>
            <person name="Tsolas J.M."/>
            <person name="Valente V.L."/>
            <person name="Venter E."/>
            <person name="Venter J.C."/>
            <person name="Vicario S."/>
            <person name="Vieira F.G."/>
            <person name="Vilella A.J."/>
            <person name="Villasante A."/>
            <person name="Walenz B."/>
            <person name="Wang J."/>
            <person name="Wasserman M."/>
            <person name="Watts T."/>
            <person name="Wilson D."/>
            <person name="Wilson R.K."/>
            <person name="Wing R.A."/>
            <person name="Wolfner M.F."/>
            <person name="Wong A."/>
            <person name="Wong G.K."/>
            <person name="Wu C.I."/>
            <person name="Wu G."/>
            <person name="Yamamoto D."/>
            <person name="Yang H.P."/>
            <person name="Yang S.P."/>
            <person name="Yorke J.A."/>
            <person name="Yoshida K."/>
            <person name="Zdobnov E."/>
            <person name="Zhang P."/>
            <person name="Zhang Y."/>
            <person name="Zimin A.V."/>
            <person name="Baldwin J."/>
            <person name="Abdouelleil A."/>
            <person name="Abdulkadir J."/>
            <person name="Abebe A."/>
            <person name="Abera B."/>
            <person name="Abreu J."/>
            <person name="Acer S.C."/>
            <person name="Aftuck L."/>
            <person name="Alexander A."/>
            <person name="An P."/>
            <person name="Anderson E."/>
            <person name="Anderson S."/>
            <person name="Arachi H."/>
            <person name="Azer M."/>
            <person name="Bachantsang P."/>
            <person name="Barry A."/>
            <person name="Bayul T."/>
            <person name="Berlin A."/>
            <person name="Bessette D."/>
            <person name="Bloom T."/>
            <person name="Blye J."/>
            <person name="Boguslavskiy L."/>
            <person name="Bonnet C."/>
            <person name="Boukhgalter B."/>
            <person name="Bourzgui I."/>
            <person name="Brown A."/>
            <person name="Cahill P."/>
            <person name="Channer S."/>
            <person name="Cheshatsang Y."/>
            <person name="Chuda L."/>
            <person name="Citroen M."/>
            <person name="Collymore A."/>
            <person name="Cooke P."/>
            <person name="Costello M."/>
            <person name="D'Aco K."/>
            <person name="Daza R."/>
            <person name="De Haan G."/>
            <person name="DeGray S."/>
            <person name="DeMaso C."/>
            <person name="Dhargay N."/>
            <person name="Dooley K."/>
            <person name="Dooley E."/>
            <person name="Doricent M."/>
            <person name="Dorje P."/>
            <person name="Dorjee K."/>
            <person name="Dupes A."/>
            <person name="Elong R."/>
            <person name="Falk J."/>
            <person name="Farina A."/>
            <person name="Faro S."/>
            <person name="Ferguson D."/>
            <person name="Fisher S."/>
            <person name="Foley C.D."/>
            <person name="Franke A."/>
            <person name="Friedrich D."/>
            <person name="Gadbois L."/>
            <person name="Gearin G."/>
            <person name="Gearin C.R."/>
            <person name="Giannoukos G."/>
            <person name="Goode T."/>
            <person name="Graham J."/>
            <person name="Grandbois E."/>
            <person name="Grewal S."/>
            <person name="Gyaltsen K."/>
            <person name="Hafez N."/>
            <person name="Hagos B."/>
            <person name="Hall J."/>
            <person name="Henson C."/>
            <person name="Hollinger A."/>
            <person name="Honan T."/>
            <person name="Huard M.D."/>
            <person name="Hughes L."/>
            <person name="Hurhula B."/>
            <person name="Husby M.E."/>
            <person name="Kamat A."/>
            <person name="Kanga B."/>
            <person name="Kashin S."/>
            <person name="Khazanovich D."/>
            <person name="Kisner P."/>
            <person name="Lance K."/>
            <person name="Lara M."/>
            <person name="Lee W."/>
            <person name="Lennon N."/>
            <person name="Letendre F."/>
            <person name="LeVine R."/>
            <person name="Lipovsky A."/>
            <person name="Liu X."/>
            <person name="Liu J."/>
            <person name="Liu S."/>
            <person name="Lokyitsang T."/>
            <person name="Lokyitsang Y."/>
            <person name="Lubonja R."/>
            <person name="Lui A."/>
            <person name="MacDonald P."/>
            <person name="Magnisalis V."/>
            <person name="Maru K."/>
            <person name="Matthews C."/>
            <person name="McCusker W."/>
            <person name="McDonough S."/>
            <person name="Mehta T."/>
            <person name="Meldrim J."/>
            <person name="Meneus L."/>
            <person name="Mihai O."/>
            <person name="Mihalev A."/>
            <person name="Mihova T."/>
            <person name="Mittelman R."/>
            <person name="Mlenga V."/>
            <person name="Montmayeur A."/>
            <person name="Mulrain L."/>
            <person name="Navidi A."/>
            <person name="Naylor J."/>
            <person name="Negash T."/>
            <person name="Nguyen T."/>
            <person name="Nguyen N."/>
            <person name="Nicol R."/>
            <person name="Norbu C."/>
            <person name="Norbu N."/>
            <person name="Novod N."/>
            <person name="O'Neill B."/>
            <person name="Osman S."/>
            <person name="Markiewicz E."/>
            <person name="Oyono O.L."/>
            <person name="Patti C."/>
            <person name="Phunkhang P."/>
            <person name="Pierre F."/>
            <person name="Priest M."/>
            <person name="Raghuraman S."/>
            <person name="Rege F."/>
            <person name="Reyes R."/>
            <person name="Rise C."/>
            <person name="Rogov P."/>
            <person name="Ross K."/>
            <person name="Ryan E."/>
            <person name="Settipalli S."/>
            <person name="Shea T."/>
            <person name="Sherpa N."/>
            <person name="Shi L."/>
            <person name="Shih D."/>
            <person name="Sparrow T."/>
            <person name="Spaulding J."/>
            <person name="Stalker J."/>
            <person name="Stange-Thomann N."/>
            <person name="Stavropoulos S."/>
            <person name="Stone C."/>
            <person name="Strader C."/>
            <person name="Tesfaye S."/>
            <person name="Thomson T."/>
            <person name="Thoulutsang Y."/>
            <person name="Thoulutsang D."/>
            <person name="Topham K."/>
            <person name="Topping I."/>
            <person name="Tsamla T."/>
            <person name="Vassiliev H."/>
            <person name="Vo A."/>
            <person name="Wangchuk T."/>
            <person name="Wangdi T."/>
            <person name="Weiand M."/>
            <person name="Wilkinson J."/>
            <person name="Wilson A."/>
            <person name="Yadav S."/>
            <person name="Young G."/>
            <person name="Yu Q."/>
            <person name="Zembek L."/>
            <person name="Zhong D."/>
            <person name="Zimmer A."/>
            <person name="Zwirko Z."/>
            <person name="Jaffe D.B."/>
            <person name="Alvarez P."/>
            <person name="Brockman W."/>
            <person name="Butler J."/>
            <person name="Chin C."/>
            <person name="Gnerre S."/>
            <person name="Grabherr M."/>
            <person name="Kleber M."/>
            <person name="Mauceli E."/>
            <person name="MacCallum I."/>
        </authorList>
    </citation>
    <scope>NUCLEOTIDE SEQUENCE [LARGE SCALE GENOMIC DNA]</scope>
    <source>
        <strain evidence="4">Tucson 14024-0371.13</strain>
    </source>
</reference>
<proteinExistence type="predicted"/>
<feature type="compositionally biased region" description="Basic and acidic residues" evidence="1">
    <location>
        <begin position="90"/>
        <end position="100"/>
    </location>
</feature>
<evidence type="ECO:0000256" key="2">
    <source>
        <dbReference type="SAM" id="Phobius"/>
    </source>
</evidence>
<keyword evidence="4" id="KW-1185">Reference proteome</keyword>
<feature type="transmembrane region" description="Helical" evidence="2">
    <location>
        <begin position="241"/>
        <end position="262"/>
    </location>
</feature>
<dbReference type="GeneID" id="26515570"/>
<dbReference type="AlphaFoldDB" id="A0A0P8XGJ7"/>
<keyword evidence="2" id="KW-0812">Transmembrane</keyword>